<dbReference type="InterPro" id="IPR001789">
    <property type="entry name" value="Sig_transdc_resp-reg_receiver"/>
</dbReference>
<dbReference type="GO" id="GO:0000160">
    <property type="term" value="P:phosphorelay signal transduction system"/>
    <property type="evidence" value="ECO:0007669"/>
    <property type="project" value="InterPro"/>
</dbReference>
<feature type="domain" description="HTH luxR-type" evidence="3">
    <location>
        <begin position="159"/>
        <end position="223"/>
    </location>
</feature>
<dbReference type="SMART" id="SM00448">
    <property type="entry name" value="REC"/>
    <property type="match status" value="1"/>
</dbReference>
<dbReference type="InterPro" id="IPR011006">
    <property type="entry name" value="CheY-like_superfamily"/>
</dbReference>
<feature type="domain" description="Response regulatory" evidence="4">
    <location>
        <begin position="8"/>
        <end position="125"/>
    </location>
</feature>
<dbReference type="InterPro" id="IPR039420">
    <property type="entry name" value="WalR-like"/>
</dbReference>
<dbReference type="Proteomes" id="UP000321580">
    <property type="component" value="Unassembled WGS sequence"/>
</dbReference>
<protein>
    <submittedName>
        <fullName evidence="5">Response regulator transcription factor</fullName>
    </submittedName>
</protein>
<gene>
    <name evidence="5" type="ORF">FRY97_14155</name>
</gene>
<dbReference type="Pfam" id="PF00196">
    <property type="entry name" value="GerE"/>
    <property type="match status" value="1"/>
</dbReference>
<reference evidence="5 6" key="1">
    <citation type="submission" date="2019-08" db="EMBL/GenBank/DDBJ databases">
        <title>Genome of Phaeodactylibacter luteus.</title>
        <authorList>
            <person name="Bowman J.P."/>
        </authorList>
    </citation>
    <scope>NUCLEOTIDE SEQUENCE [LARGE SCALE GENOMIC DNA]</scope>
    <source>
        <strain evidence="5 6">KCTC 42180</strain>
    </source>
</reference>
<feature type="modified residue" description="4-aspartylphosphate" evidence="2">
    <location>
        <position position="60"/>
    </location>
</feature>
<dbReference type="InterPro" id="IPR000792">
    <property type="entry name" value="Tscrpt_reg_LuxR_C"/>
</dbReference>
<evidence type="ECO:0000256" key="2">
    <source>
        <dbReference type="PROSITE-ProRule" id="PRU00169"/>
    </source>
</evidence>
<dbReference type="EMBL" id="VOOR01000030">
    <property type="protein sequence ID" value="TXB62421.1"/>
    <property type="molecule type" value="Genomic_DNA"/>
</dbReference>
<evidence type="ECO:0000313" key="5">
    <source>
        <dbReference type="EMBL" id="TXB62421.1"/>
    </source>
</evidence>
<dbReference type="GO" id="GO:0006355">
    <property type="term" value="P:regulation of DNA-templated transcription"/>
    <property type="evidence" value="ECO:0007669"/>
    <property type="project" value="InterPro"/>
</dbReference>
<organism evidence="5 6">
    <name type="scientific">Phaeodactylibacter luteus</name>
    <dbReference type="NCBI Taxonomy" id="1564516"/>
    <lineage>
        <taxon>Bacteria</taxon>
        <taxon>Pseudomonadati</taxon>
        <taxon>Bacteroidota</taxon>
        <taxon>Saprospiria</taxon>
        <taxon>Saprospirales</taxon>
        <taxon>Haliscomenobacteraceae</taxon>
        <taxon>Phaeodactylibacter</taxon>
    </lineage>
</organism>
<accession>A0A5C6RJD0</accession>
<evidence type="ECO:0000259" key="3">
    <source>
        <dbReference type="PROSITE" id="PS50043"/>
    </source>
</evidence>
<dbReference type="RefSeq" id="WP_147168207.1">
    <property type="nucleotide sequence ID" value="NZ_VOOR01000030.1"/>
</dbReference>
<dbReference type="Gene3D" id="3.40.50.2300">
    <property type="match status" value="1"/>
</dbReference>
<dbReference type="PANTHER" id="PTHR43214:SF37">
    <property type="entry name" value="TRANSCRIPTIONAL REGULATORY PROTEIN YDFI"/>
    <property type="match status" value="1"/>
</dbReference>
<evidence type="ECO:0000313" key="6">
    <source>
        <dbReference type="Proteomes" id="UP000321580"/>
    </source>
</evidence>
<sequence>MTTLNTIQVAVIDDHEALLEQMCRTLKAEGINCVLTAPSVPSFFEKYVMLQPQLDVILLDLDLGGVVDISHIQQLKQMTSAPKIVIVTGYNDASLLAEAIRMGADGYFVKRPSPQPTLPEVIRLTHKGGAYLEPGIASQVLQQLRSQTSIVSIDLASIARQLGLTFSKREIEVLHGLLEELTYQEIGDSNHISINTVRHYVKSLYQKLGVNSREELTLKLQGF</sequence>
<dbReference type="AlphaFoldDB" id="A0A5C6RJD0"/>
<dbReference type="Pfam" id="PF00072">
    <property type="entry name" value="Response_reg"/>
    <property type="match status" value="1"/>
</dbReference>
<comment type="caution">
    <text evidence="5">The sequence shown here is derived from an EMBL/GenBank/DDBJ whole genome shotgun (WGS) entry which is preliminary data.</text>
</comment>
<keyword evidence="1" id="KW-0238">DNA-binding</keyword>
<proteinExistence type="predicted"/>
<dbReference type="PROSITE" id="PS50110">
    <property type="entry name" value="RESPONSE_REGULATORY"/>
    <property type="match status" value="1"/>
</dbReference>
<name>A0A5C6RJD0_9BACT</name>
<dbReference type="CDD" id="cd06170">
    <property type="entry name" value="LuxR_C_like"/>
    <property type="match status" value="1"/>
</dbReference>
<dbReference type="PROSITE" id="PS50043">
    <property type="entry name" value="HTH_LUXR_2"/>
    <property type="match status" value="1"/>
</dbReference>
<dbReference type="SUPFAM" id="SSF46894">
    <property type="entry name" value="C-terminal effector domain of the bipartite response regulators"/>
    <property type="match status" value="1"/>
</dbReference>
<evidence type="ECO:0000259" key="4">
    <source>
        <dbReference type="PROSITE" id="PS50110"/>
    </source>
</evidence>
<dbReference type="SMART" id="SM00421">
    <property type="entry name" value="HTH_LUXR"/>
    <property type="match status" value="1"/>
</dbReference>
<evidence type="ECO:0000256" key="1">
    <source>
        <dbReference type="ARBA" id="ARBA00023125"/>
    </source>
</evidence>
<keyword evidence="2" id="KW-0597">Phosphoprotein</keyword>
<dbReference type="OrthoDB" id="9797341at2"/>
<dbReference type="PANTHER" id="PTHR43214">
    <property type="entry name" value="TWO-COMPONENT RESPONSE REGULATOR"/>
    <property type="match status" value="1"/>
</dbReference>
<keyword evidence="6" id="KW-1185">Reference proteome</keyword>
<dbReference type="SUPFAM" id="SSF52172">
    <property type="entry name" value="CheY-like"/>
    <property type="match status" value="1"/>
</dbReference>
<dbReference type="InterPro" id="IPR016032">
    <property type="entry name" value="Sig_transdc_resp-reg_C-effctor"/>
</dbReference>
<dbReference type="GO" id="GO:0003677">
    <property type="term" value="F:DNA binding"/>
    <property type="evidence" value="ECO:0007669"/>
    <property type="project" value="UniProtKB-KW"/>
</dbReference>